<dbReference type="RefSeq" id="WP_247418816.1">
    <property type="nucleotide sequence ID" value="NZ_JALLGW010000002.1"/>
</dbReference>
<evidence type="ECO:0000313" key="4">
    <source>
        <dbReference type="EMBL" id="MFC5970139.1"/>
    </source>
</evidence>
<feature type="domain" description="Glycosyl transferase family 1" evidence="3">
    <location>
        <begin position="207"/>
        <end position="362"/>
    </location>
</feature>
<comment type="caution">
    <text evidence="4">The sequence shown here is derived from an EMBL/GenBank/DDBJ whole genome shotgun (WGS) entry which is preliminary data.</text>
</comment>
<evidence type="ECO:0000259" key="3">
    <source>
        <dbReference type="Pfam" id="PF00534"/>
    </source>
</evidence>
<keyword evidence="5" id="KW-1185">Reference proteome</keyword>
<dbReference type="PANTHER" id="PTHR12526">
    <property type="entry name" value="GLYCOSYLTRANSFERASE"/>
    <property type="match status" value="1"/>
</dbReference>
<keyword evidence="1 4" id="KW-0328">Glycosyltransferase</keyword>
<accession>A0ABD5RIK5</accession>
<gene>
    <name evidence="4" type="ORF">ACFPYI_02230</name>
</gene>
<evidence type="ECO:0000256" key="2">
    <source>
        <dbReference type="ARBA" id="ARBA00022679"/>
    </source>
</evidence>
<dbReference type="AlphaFoldDB" id="A0ABD5RIK5"/>
<keyword evidence="2 4" id="KW-0808">Transferase</keyword>
<name>A0ABD5RIK5_9EURY</name>
<evidence type="ECO:0000313" key="5">
    <source>
        <dbReference type="Proteomes" id="UP001596099"/>
    </source>
</evidence>
<sequence length="392" mass="41119">MTRSATAGSVDDEFTVGVYHPAAGVRSSGGVVVFVQESVPELAALRPTTLVTRDGDPARALATSDADLVTVPRETSRSRAGAATVDLSERVASWSVAESVAFFLDAWGDGTLERVEEEVDVLLTHDAIDTLLLTNRLDVPVVRVYHSFDGAGAGGNLVGRLSRPAATVANSRVNARTLASELGVEVDGVAYPGVDVETFSPSVAPAFERDEVVVLFVGLLTEAKGVFDLVRAFASLSTAAELVLVGRGNEERVAEAARALGIEDSVTFAGEVSHADLPGYYRAADVLCLPTHNETFGMVNLEAMACGTPVVTSDLPGVRQYATDGESALLVPPGDVERLAARLDTVVSSPELRRELGQAGRAVAESFTWRATAERLLAACADVASAHETAVQ</sequence>
<dbReference type="GO" id="GO:0016757">
    <property type="term" value="F:glycosyltransferase activity"/>
    <property type="evidence" value="ECO:0007669"/>
    <property type="project" value="UniProtKB-KW"/>
</dbReference>
<dbReference type="Pfam" id="PF00534">
    <property type="entry name" value="Glycos_transf_1"/>
    <property type="match status" value="1"/>
</dbReference>
<organism evidence="4 5">
    <name type="scientific">Halomarina salina</name>
    <dbReference type="NCBI Taxonomy" id="1872699"/>
    <lineage>
        <taxon>Archaea</taxon>
        <taxon>Methanobacteriati</taxon>
        <taxon>Methanobacteriota</taxon>
        <taxon>Stenosarchaea group</taxon>
        <taxon>Halobacteria</taxon>
        <taxon>Halobacteriales</taxon>
        <taxon>Natronomonadaceae</taxon>
        <taxon>Halomarina</taxon>
    </lineage>
</organism>
<protein>
    <submittedName>
        <fullName evidence="4">Glycosyltransferase family 4 protein</fullName>
        <ecNumber evidence="4">2.4.-.-</ecNumber>
    </submittedName>
</protein>
<reference evidence="4 5" key="1">
    <citation type="journal article" date="2019" name="Int. J. Syst. Evol. Microbiol.">
        <title>The Global Catalogue of Microorganisms (GCM) 10K type strain sequencing project: providing services to taxonomists for standard genome sequencing and annotation.</title>
        <authorList>
            <consortium name="The Broad Institute Genomics Platform"/>
            <consortium name="The Broad Institute Genome Sequencing Center for Infectious Disease"/>
            <person name="Wu L."/>
            <person name="Ma J."/>
        </authorList>
    </citation>
    <scope>NUCLEOTIDE SEQUENCE [LARGE SCALE GENOMIC DNA]</scope>
    <source>
        <strain evidence="4 5">CGMCC 1.12543</strain>
    </source>
</reference>
<dbReference type="SUPFAM" id="SSF53756">
    <property type="entry name" value="UDP-Glycosyltransferase/glycogen phosphorylase"/>
    <property type="match status" value="1"/>
</dbReference>
<dbReference type="PANTHER" id="PTHR12526:SF510">
    <property type="entry name" value="D-INOSITOL 3-PHOSPHATE GLYCOSYLTRANSFERASE"/>
    <property type="match status" value="1"/>
</dbReference>
<dbReference type="Gene3D" id="3.40.50.2000">
    <property type="entry name" value="Glycogen Phosphorylase B"/>
    <property type="match status" value="2"/>
</dbReference>
<dbReference type="EC" id="2.4.-.-" evidence="4"/>
<dbReference type="CDD" id="cd03801">
    <property type="entry name" value="GT4_PimA-like"/>
    <property type="match status" value="1"/>
</dbReference>
<dbReference type="EMBL" id="JBHSQH010000001">
    <property type="protein sequence ID" value="MFC5970139.1"/>
    <property type="molecule type" value="Genomic_DNA"/>
</dbReference>
<evidence type="ECO:0000256" key="1">
    <source>
        <dbReference type="ARBA" id="ARBA00022676"/>
    </source>
</evidence>
<proteinExistence type="predicted"/>
<dbReference type="Proteomes" id="UP001596099">
    <property type="component" value="Unassembled WGS sequence"/>
</dbReference>
<dbReference type="InterPro" id="IPR001296">
    <property type="entry name" value="Glyco_trans_1"/>
</dbReference>